<protein>
    <recommendedName>
        <fullName evidence="3">Transposase</fullName>
    </recommendedName>
</protein>
<evidence type="ECO:0008006" key="3">
    <source>
        <dbReference type="Google" id="ProtNLM"/>
    </source>
</evidence>
<gene>
    <name evidence="1" type="ORF">C3744_26175</name>
</gene>
<name>A0A3D8WVB2_PRIMG</name>
<dbReference type="SUPFAM" id="SSF46689">
    <property type="entry name" value="Homeodomain-like"/>
    <property type="match status" value="1"/>
</dbReference>
<dbReference type="AlphaFoldDB" id="A0A3D8WVB2"/>
<comment type="caution">
    <text evidence="1">The sequence shown here is derived from an EMBL/GenBank/DDBJ whole genome shotgun (WGS) entry which is preliminary data.</text>
</comment>
<dbReference type="Pfam" id="PF01527">
    <property type="entry name" value="HTH_Tnp_1"/>
    <property type="match status" value="1"/>
</dbReference>
<organism evidence="1 2">
    <name type="scientific">Priestia megaterium</name>
    <name type="common">Bacillus megaterium</name>
    <dbReference type="NCBI Taxonomy" id="1404"/>
    <lineage>
        <taxon>Bacteria</taxon>
        <taxon>Bacillati</taxon>
        <taxon>Bacillota</taxon>
        <taxon>Bacilli</taxon>
        <taxon>Bacillales</taxon>
        <taxon>Bacillaceae</taxon>
        <taxon>Priestia</taxon>
    </lineage>
</organism>
<reference evidence="1 2" key="1">
    <citation type="journal article" date="2018" name="Appl. Environ. Microbiol.">
        <title>Antimicrobial susceptibility testing and tentative epidemiological cut-off values of five Bacillus species relevant for use as animal feed additives or for plant protection.</title>
        <authorList>
            <person name="Agerso Y."/>
            <person name="Stuer-Lauridsen B."/>
            <person name="Bjerre K."/>
            <person name="Jensen M.G."/>
            <person name="Johansen E."/>
            <person name="Bennedsen M."/>
            <person name="Brockmann E."/>
            <person name="Nielsen B."/>
        </authorList>
    </citation>
    <scope>NUCLEOTIDE SEQUENCE [LARGE SCALE GENOMIC DNA]</scope>
    <source>
        <strain evidence="1 2">CHCC20162</strain>
    </source>
</reference>
<dbReference type="EMBL" id="PQWM01000046">
    <property type="protein sequence ID" value="RDZ08186.1"/>
    <property type="molecule type" value="Genomic_DNA"/>
</dbReference>
<dbReference type="InterPro" id="IPR002514">
    <property type="entry name" value="Transposase_8"/>
</dbReference>
<evidence type="ECO:0000313" key="1">
    <source>
        <dbReference type="EMBL" id="RDZ08186.1"/>
    </source>
</evidence>
<evidence type="ECO:0000313" key="2">
    <source>
        <dbReference type="Proteomes" id="UP000256519"/>
    </source>
</evidence>
<proteinExistence type="predicted"/>
<dbReference type="InterPro" id="IPR009057">
    <property type="entry name" value="Homeodomain-like_sf"/>
</dbReference>
<sequence length="119" mass="13997">MRGAYQSLGGVFSMGTRVSYPAEVKIKAIEMRLAGVPVKEVLSQLNIRSYTQLKRWMRWYKNGEMHRFEQPVGKQYSYGKGPGFKDEISKLKAENRYLTQQIEVLKKYKELERKWSQKS</sequence>
<dbReference type="Proteomes" id="UP000256519">
    <property type="component" value="Unassembled WGS sequence"/>
</dbReference>
<accession>A0A3D8WVB2</accession>